<accession>A0A2A2F934</accession>
<keyword evidence="1" id="KW-0732">Signal</keyword>
<dbReference type="RefSeq" id="WP_095616855.1">
    <property type="nucleotide sequence ID" value="NZ_NSKD01000002.1"/>
</dbReference>
<evidence type="ECO:0000256" key="1">
    <source>
        <dbReference type="SAM" id="SignalP"/>
    </source>
</evidence>
<evidence type="ECO:0000313" key="2">
    <source>
        <dbReference type="EMBL" id="PAU81129.1"/>
    </source>
</evidence>
<organism evidence="2 3">
    <name type="scientific">Halovibrio salipaludis</name>
    <dbReference type="NCBI Taxonomy" id="2032626"/>
    <lineage>
        <taxon>Bacteria</taxon>
        <taxon>Pseudomonadati</taxon>
        <taxon>Pseudomonadota</taxon>
        <taxon>Gammaproteobacteria</taxon>
        <taxon>Oceanospirillales</taxon>
        <taxon>Halomonadaceae</taxon>
        <taxon>Halovibrio</taxon>
    </lineage>
</organism>
<dbReference type="Proteomes" id="UP000218896">
    <property type="component" value="Unassembled WGS sequence"/>
</dbReference>
<sequence length="158" mass="17874">MLKNLIVFSLLIIFSLDSSAQISAKRVCQAIQENSNETLDQLPMRIDPVTTWYSIVAIYASGTCHLTYSYSINTKAAFDFYKEELGSPELSDQELKAAIESGEGKAIMKQTITKSFERMSPLLFKIKDLRIVADYEADQPLEPFQIVIKEKGQVKNLR</sequence>
<name>A0A2A2F934_9GAMM</name>
<feature type="signal peptide" evidence="1">
    <location>
        <begin position="1"/>
        <end position="20"/>
    </location>
</feature>
<feature type="chain" id="PRO_5012155051" evidence="1">
    <location>
        <begin position="21"/>
        <end position="158"/>
    </location>
</feature>
<keyword evidence="3" id="KW-1185">Reference proteome</keyword>
<gene>
    <name evidence="2" type="ORF">CK501_06095</name>
</gene>
<reference evidence="2 3" key="1">
    <citation type="submission" date="2017-08" db="EMBL/GenBank/DDBJ databases">
        <title>Halovibrio sewagensis sp. nov., isolated from wastewater of high salinity.</title>
        <authorList>
            <person name="Dong X."/>
            <person name="Zhang G."/>
        </authorList>
    </citation>
    <scope>NUCLEOTIDE SEQUENCE [LARGE SCALE GENOMIC DNA]</scope>
    <source>
        <strain evidence="2 3">YL5-2</strain>
    </source>
</reference>
<proteinExistence type="predicted"/>
<dbReference type="EMBL" id="NSKD01000002">
    <property type="protein sequence ID" value="PAU81129.1"/>
    <property type="molecule type" value="Genomic_DNA"/>
</dbReference>
<dbReference type="AlphaFoldDB" id="A0A2A2F934"/>
<comment type="caution">
    <text evidence="2">The sequence shown here is derived from an EMBL/GenBank/DDBJ whole genome shotgun (WGS) entry which is preliminary data.</text>
</comment>
<evidence type="ECO:0000313" key="3">
    <source>
        <dbReference type="Proteomes" id="UP000218896"/>
    </source>
</evidence>
<protein>
    <submittedName>
        <fullName evidence="2">Uncharacterized protein</fullName>
    </submittedName>
</protein>